<dbReference type="Pfam" id="PF03068">
    <property type="entry name" value="PAD"/>
    <property type="match status" value="1"/>
</dbReference>
<dbReference type="GO" id="GO:0004668">
    <property type="term" value="F:protein-arginine deiminase activity"/>
    <property type="evidence" value="ECO:0007669"/>
    <property type="project" value="InterPro"/>
</dbReference>
<dbReference type="InterPro" id="IPR036556">
    <property type="entry name" value="PAD_central_sf"/>
</dbReference>
<dbReference type="GO" id="GO:0005509">
    <property type="term" value="F:calcium ion binding"/>
    <property type="evidence" value="ECO:0007669"/>
    <property type="project" value="InterPro"/>
</dbReference>
<dbReference type="SUPFAM" id="SSF55909">
    <property type="entry name" value="Pentein"/>
    <property type="match status" value="1"/>
</dbReference>
<feature type="signal peptide" evidence="1">
    <location>
        <begin position="1"/>
        <end position="16"/>
    </location>
</feature>
<dbReference type="SUPFAM" id="SSF110083">
    <property type="entry name" value="Peptidylarginine deiminase Pad4, middle domain"/>
    <property type="match status" value="1"/>
</dbReference>
<dbReference type="GeneID" id="28853434"/>
<evidence type="ECO:0000313" key="3">
    <source>
        <dbReference type="EMBL" id="OAQ62763.1"/>
    </source>
</evidence>
<dbReference type="EMBL" id="LSBJ02000006">
    <property type="protein sequence ID" value="OAQ62763.1"/>
    <property type="molecule type" value="Genomic_DNA"/>
</dbReference>
<dbReference type="AlphaFoldDB" id="A0A179FCH6"/>
<comment type="caution">
    <text evidence="3">The sequence shown here is derived from an EMBL/GenBank/DDBJ whole genome shotgun (WGS) entry which is preliminary data.</text>
</comment>
<dbReference type="PANTHER" id="PTHR10837:SF8">
    <property type="entry name" value="PROTEIN-ARGININE DEIMINASE"/>
    <property type="match status" value="1"/>
</dbReference>
<accession>A0A179FCH6</accession>
<sequence>MHVAIAVALALPLVGALPQRAPNEIRQENSAPFKADLRVDTNRDGRVDVDGSTDVNGKDAWSETSGAIFLPNIGSADRHCSKGYNNADCNDASTNEQWAPKFMAIMRTVPIANLSDSAVGTISIQDPKARAKVRIFLDSPEMVDNPPSIDFGDLTDLKPHPPVESLRHVYMENDTPIPAAKLRNGLTLGIDGRDTRRPDWDGKVTVEFKVTDGSSSSTDKVMLRVAPVLTHHHLQPVEKVFTTKKSFDGKLAEEQEALIKPIEDGIQRNMQKAGIKQPLEHLNIQYTWAQDVMEPGYASMPGPEGPITMRINVYGVPVTDNRGGDLVEKLIFTDLRQDGVSAFRPAPSTAIRHGTLEAGGNIESIPPYELNGKKYPAGRIVIGGTDAQKPEALSYFKAQEAQDPILLDSTWLYVKHVDEMVGFLPAKTERSWRIVIVDPMMGYDALAKLDKEGHGDVKLTSNPKAQNETGLPTVREFLADPQTREAATHSTKIMEQNLQTLKKETGVTDADIVRVPAVIASMSALKKYLHARDPYGSNNNGNDLLPLNSAFPSQVNGVPLSDSVFIAPKPWGPVVNNEDVIQKLTAEAYSKAGFEVDFIDEWDLHLASGDLHCFTNTYRSMSAKWW</sequence>
<keyword evidence="4" id="KW-1185">Reference proteome</keyword>
<dbReference type="Gene3D" id="3.75.10.10">
    <property type="entry name" value="L-arginine/glycine Amidinotransferase, Chain A"/>
    <property type="match status" value="1"/>
</dbReference>
<dbReference type="GO" id="GO:0005737">
    <property type="term" value="C:cytoplasm"/>
    <property type="evidence" value="ECO:0007669"/>
    <property type="project" value="InterPro"/>
</dbReference>
<dbReference type="InterPro" id="IPR013530">
    <property type="entry name" value="PAD_C"/>
</dbReference>
<proteinExistence type="predicted"/>
<feature type="domain" description="Protein-arginine deiminase C-terminal" evidence="2">
    <location>
        <begin position="217"/>
        <end position="626"/>
    </location>
</feature>
<reference evidence="3 4" key="1">
    <citation type="journal article" date="2016" name="PLoS Pathog.">
        <title>Biosynthesis of antibiotic leucinostatins in bio-control fungus Purpureocillium lilacinum and their inhibition on phytophthora revealed by genome mining.</title>
        <authorList>
            <person name="Wang G."/>
            <person name="Liu Z."/>
            <person name="Lin R."/>
            <person name="Li E."/>
            <person name="Mao Z."/>
            <person name="Ling J."/>
            <person name="Yang Y."/>
            <person name="Yin W.B."/>
            <person name="Xie B."/>
        </authorList>
    </citation>
    <scope>NUCLEOTIDE SEQUENCE [LARGE SCALE GENOMIC DNA]</scope>
    <source>
        <strain evidence="3">170</strain>
    </source>
</reference>
<dbReference type="OrthoDB" id="5102063at2759"/>
<dbReference type="RefSeq" id="XP_018140343.1">
    <property type="nucleotide sequence ID" value="XM_018289440.1"/>
</dbReference>
<protein>
    <submittedName>
        <fullName evidence="3">Arginine deiminase type-3</fullName>
    </submittedName>
</protein>
<dbReference type="Gene3D" id="2.60.40.1700">
    <property type="entry name" value="Protein-arginine deiminase, central domain"/>
    <property type="match status" value="1"/>
</dbReference>
<keyword evidence="1" id="KW-0732">Signal</keyword>
<gene>
    <name evidence="3" type="ORF">VFPPC_11183</name>
</gene>
<evidence type="ECO:0000259" key="2">
    <source>
        <dbReference type="Pfam" id="PF03068"/>
    </source>
</evidence>
<dbReference type="Proteomes" id="UP000078397">
    <property type="component" value="Unassembled WGS sequence"/>
</dbReference>
<feature type="chain" id="PRO_5008101511" evidence="1">
    <location>
        <begin position="17"/>
        <end position="626"/>
    </location>
</feature>
<evidence type="ECO:0000313" key="4">
    <source>
        <dbReference type="Proteomes" id="UP000078397"/>
    </source>
</evidence>
<organism evidence="3 4">
    <name type="scientific">Pochonia chlamydosporia 170</name>
    <dbReference type="NCBI Taxonomy" id="1380566"/>
    <lineage>
        <taxon>Eukaryota</taxon>
        <taxon>Fungi</taxon>
        <taxon>Dikarya</taxon>
        <taxon>Ascomycota</taxon>
        <taxon>Pezizomycotina</taxon>
        <taxon>Sordariomycetes</taxon>
        <taxon>Hypocreomycetidae</taxon>
        <taxon>Hypocreales</taxon>
        <taxon>Clavicipitaceae</taxon>
        <taxon>Pochonia</taxon>
    </lineage>
</organism>
<dbReference type="KEGG" id="pchm:VFPPC_11183"/>
<name>A0A179FCH6_METCM</name>
<dbReference type="PANTHER" id="PTHR10837">
    <property type="entry name" value="PEPTIDYLARGININE DEIMINASE"/>
    <property type="match status" value="1"/>
</dbReference>
<evidence type="ECO:0000256" key="1">
    <source>
        <dbReference type="SAM" id="SignalP"/>
    </source>
</evidence>
<dbReference type="InterPro" id="IPR004303">
    <property type="entry name" value="PAD"/>
</dbReference>